<sequence>MELVSKEKCSGCMACVEKCPAKCISMVEDHMGNYYPQIEEANCLHCGVCQRVCPELTILSAMRPFDAYAAWSLDDLDRKTSASGGAASVFYRHALDMGYWIAGVKYTKKFHVVHSLSNQMEIVDDFKQSKYVYSESADIYQKVKERLTAGQKVLFISLPCKIAGLLGYFGKKPDNLVTVDLVCHGTPPYRHLMEHIDCVKGKHVPAFLKFRRDNEYVFQLFDENNAMIYSKLGRMDSYLAAFLEGINYRESCYHCSYAKPERISDITVCDFWGLGQETPFDHPYSGAISAVLINTEQGESFFQGCQKYLFTEQRPVDEAIRGNAQLNSPTLYPSCRAEFEKLYQKQGFDAAVISCLGAVMKQEEKKVRKQQMRDALRTTVGIFIKRYRR</sequence>
<gene>
    <name evidence="5" type="ORF">QJ036_03530</name>
</gene>
<dbReference type="GO" id="GO:0051536">
    <property type="term" value="F:iron-sulfur cluster binding"/>
    <property type="evidence" value="ECO:0007669"/>
    <property type="project" value="UniProtKB-KW"/>
</dbReference>
<evidence type="ECO:0000313" key="6">
    <source>
        <dbReference type="Proteomes" id="UP001300383"/>
    </source>
</evidence>
<keyword evidence="1" id="KW-0479">Metal-binding</keyword>
<evidence type="ECO:0000256" key="3">
    <source>
        <dbReference type="ARBA" id="ARBA00023014"/>
    </source>
</evidence>
<dbReference type="Gene3D" id="3.30.70.20">
    <property type="match status" value="1"/>
</dbReference>
<dbReference type="EMBL" id="JASGBQ010000003">
    <property type="protein sequence ID" value="MDI9241548.1"/>
    <property type="molecule type" value="Genomic_DNA"/>
</dbReference>
<dbReference type="SUPFAM" id="SSF54862">
    <property type="entry name" value="4Fe-4S ferredoxins"/>
    <property type="match status" value="1"/>
</dbReference>
<evidence type="ECO:0000256" key="2">
    <source>
        <dbReference type="ARBA" id="ARBA00023004"/>
    </source>
</evidence>
<dbReference type="InterPro" id="IPR017896">
    <property type="entry name" value="4Fe4S_Fe-S-bd"/>
</dbReference>
<dbReference type="RefSeq" id="WP_283230055.1">
    <property type="nucleotide sequence ID" value="NZ_JASGBQ010000003.1"/>
</dbReference>
<dbReference type="GO" id="GO:0046872">
    <property type="term" value="F:metal ion binding"/>
    <property type="evidence" value="ECO:0007669"/>
    <property type="project" value="UniProtKB-KW"/>
</dbReference>
<dbReference type="PROSITE" id="PS00198">
    <property type="entry name" value="4FE4S_FER_1"/>
    <property type="match status" value="2"/>
</dbReference>
<keyword evidence="3" id="KW-0411">Iron-sulfur</keyword>
<evidence type="ECO:0000313" key="5">
    <source>
        <dbReference type="EMBL" id="MDI9241548.1"/>
    </source>
</evidence>
<accession>A0AAP4BAY6</accession>
<organism evidence="5 6">
    <name type="scientific">Fusibacillus kribbianus</name>
    <dbReference type="NCBI Taxonomy" id="3044208"/>
    <lineage>
        <taxon>Bacteria</taxon>
        <taxon>Bacillati</taxon>
        <taxon>Bacillota</taxon>
        <taxon>Clostridia</taxon>
        <taxon>Lachnospirales</taxon>
        <taxon>Lachnospiraceae</taxon>
        <taxon>Fusibacillus</taxon>
    </lineage>
</organism>
<dbReference type="InterPro" id="IPR017900">
    <property type="entry name" value="4Fe4S_Fe_S_CS"/>
</dbReference>
<keyword evidence="2" id="KW-0408">Iron</keyword>
<feature type="domain" description="4Fe-4S ferredoxin-type" evidence="4">
    <location>
        <begin position="1"/>
        <end position="29"/>
    </location>
</feature>
<dbReference type="PANTHER" id="PTHR43193">
    <property type="match status" value="1"/>
</dbReference>
<proteinExistence type="predicted"/>
<dbReference type="Proteomes" id="UP001300383">
    <property type="component" value="Unassembled WGS sequence"/>
</dbReference>
<dbReference type="Pfam" id="PF12838">
    <property type="entry name" value="Fer4_7"/>
    <property type="match status" value="1"/>
</dbReference>
<dbReference type="Pfam" id="PF04432">
    <property type="entry name" value="FrhB_FdhB_C"/>
    <property type="match status" value="1"/>
</dbReference>
<dbReference type="PANTHER" id="PTHR43193:SF2">
    <property type="entry name" value="POLYFERREDOXIN PROTEIN FWDF"/>
    <property type="match status" value="1"/>
</dbReference>
<name>A0AAP4BAY6_9FIRM</name>
<evidence type="ECO:0000259" key="4">
    <source>
        <dbReference type="PROSITE" id="PS51379"/>
    </source>
</evidence>
<dbReference type="InterPro" id="IPR007525">
    <property type="entry name" value="FrhB_FdhB_C"/>
</dbReference>
<evidence type="ECO:0000256" key="1">
    <source>
        <dbReference type="ARBA" id="ARBA00022723"/>
    </source>
</evidence>
<dbReference type="PROSITE" id="PS51379">
    <property type="entry name" value="4FE4S_FER_2"/>
    <property type="match status" value="2"/>
</dbReference>
<keyword evidence="6" id="KW-1185">Reference proteome</keyword>
<dbReference type="InterPro" id="IPR052977">
    <property type="entry name" value="Polyferredoxin-like_ET"/>
</dbReference>
<reference evidence="5 6" key="1">
    <citation type="submission" date="2023-05" db="EMBL/GenBank/DDBJ databases">
        <title>[ruminococcus] sp. nov., isolated from a pig farm feces dump.</title>
        <authorList>
            <person name="Chang Y.-H."/>
        </authorList>
    </citation>
    <scope>NUCLEOTIDE SEQUENCE [LARGE SCALE GENOMIC DNA]</scope>
    <source>
        <strain evidence="5 6">YH-rum2234</strain>
    </source>
</reference>
<protein>
    <submittedName>
        <fullName evidence="5">Coenzyme F420 hydrogenase/dehydrogenase, beta subunit C-terminal domain</fullName>
    </submittedName>
</protein>
<comment type="caution">
    <text evidence="5">The sequence shown here is derived from an EMBL/GenBank/DDBJ whole genome shotgun (WGS) entry which is preliminary data.</text>
</comment>
<dbReference type="AlphaFoldDB" id="A0AAP4BAY6"/>
<feature type="domain" description="4Fe-4S ferredoxin-type" evidence="4">
    <location>
        <begin position="34"/>
        <end position="65"/>
    </location>
</feature>